<organism evidence="1 2">
    <name type="scientific">Hibiscus sabdariffa</name>
    <name type="common">roselle</name>
    <dbReference type="NCBI Taxonomy" id="183260"/>
    <lineage>
        <taxon>Eukaryota</taxon>
        <taxon>Viridiplantae</taxon>
        <taxon>Streptophyta</taxon>
        <taxon>Embryophyta</taxon>
        <taxon>Tracheophyta</taxon>
        <taxon>Spermatophyta</taxon>
        <taxon>Magnoliopsida</taxon>
        <taxon>eudicotyledons</taxon>
        <taxon>Gunneridae</taxon>
        <taxon>Pentapetalae</taxon>
        <taxon>rosids</taxon>
        <taxon>malvids</taxon>
        <taxon>Malvales</taxon>
        <taxon>Malvaceae</taxon>
        <taxon>Malvoideae</taxon>
        <taxon>Hibiscus</taxon>
    </lineage>
</organism>
<comment type="caution">
    <text evidence="1">The sequence shown here is derived from an EMBL/GenBank/DDBJ whole genome shotgun (WGS) entry which is preliminary data.</text>
</comment>
<dbReference type="InterPro" id="IPR052592">
    <property type="entry name" value="LRR-RLK"/>
</dbReference>
<gene>
    <name evidence="1" type="ORF">V6N12_005310</name>
</gene>
<dbReference type="EMBL" id="JBBPBM010000048">
    <property type="protein sequence ID" value="KAK8521403.1"/>
    <property type="molecule type" value="Genomic_DNA"/>
</dbReference>
<proteinExistence type="predicted"/>
<dbReference type="SUPFAM" id="SSF52047">
    <property type="entry name" value="RNI-like"/>
    <property type="match status" value="1"/>
</dbReference>
<sequence length="508" mass="56079">MSSLLYLSLARNHLQGNIPTELGQLSSLKFLQLSSNNLSGTVPKQLYNISSINFFAIADNQLQGQIPPYIGLSLPNLEITALSLNKFSGPIPTSIVNSSMLTNLEMAFNSLSGPIPKNLGSLNNLQVLNFGVNFLESYNDLSFLTSLTNCTNLSFLYLSLNNLTGVLPSSIGNLSTNLIELRIDRNHISGTIPEEMGNLVGLQFLGLHNNMLRGRIPDSIGKLSKLKYFVASRNSNCSRLEVLDLSWNRLNGTIPKEAIGRWSVSRALYFVANRLTGTLPPEVGNCKNLITLDVSNNTLHGKIPSSLENCVMLETLCLQVNSFEGDIPSSFQKLKSMQVLDFAENNLSGQIPEFLGTWAYAMHPKILRGKVPIKGVFENISEFSVDGNNELCGGIKPLGLPDCPTEIAKKRESFPRRAIIATAEIVETWLNFEDEAAIGQNGRINRAIGDIWKCLGSVLSIGLSCSADSPSERMNIKDVLRELHKARNMLLGDQRRRRVHVSVHQRRR</sequence>
<dbReference type="InterPro" id="IPR001611">
    <property type="entry name" value="Leu-rich_rpt"/>
</dbReference>
<name>A0ABR2CP29_9ROSI</name>
<protein>
    <submittedName>
        <fullName evidence="1">Uncharacterized protein</fullName>
    </submittedName>
</protein>
<dbReference type="Proteomes" id="UP001472677">
    <property type="component" value="Unassembled WGS sequence"/>
</dbReference>
<dbReference type="InterPro" id="IPR032675">
    <property type="entry name" value="LRR_dom_sf"/>
</dbReference>
<dbReference type="PANTHER" id="PTHR48054">
    <property type="entry name" value="RECEPTOR KINASE-LIKE PROTEIN XA21"/>
    <property type="match status" value="1"/>
</dbReference>
<dbReference type="Pfam" id="PF00560">
    <property type="entry name" value="LRR_1"/>
    <property type="match status" value="9"/>
</dbReference>
<reference evidence="1 2" key="1">
    <citation type="journal article" date="2024" name="G3 (Bethesda)">
        <title>Genome assembly of Hibiscus sabdariffa L. provides insights into metabolisms of medicinal natural products.</title>
        <authorList>
            <person name="Kim T."/>
        </authorList>
    </citation>
    <scope>NUCLEOTIDE SEQUENCE [LARGE SCALE GENOMIC DNA]</scope>
    <source>
        <strain evidence="1">TK-2024</strain>
        <tissue evidence="1">Old leaves</tissue>
    </source>
</reference>
<evidence type="ECO:0000313" key="2">
    <source>
        <dbReference type="Proteomes" id="UP001472677"/>
    </source>
</evidence>
<accession>A0ABR2CP29</accession>
<dbReference type="PANTHER" id="PTHR48054:SF82">
    <property type="entry name" value="LRR RECEPTOR-LIKE SERINE_THREONINE-PROTEIN KINASE FLS2"/>
    <property type="match status" value="1"/>
</dbReference>
<keyword evidence="2" id="KW-1185">Reference proteome</keyword>
<evidence type="ECO:0000313" key="1">
    <source>
        <dbReference type="EMBL" id="KAK8521403.1"/>
    </source>
</evidence>
<dbReference type="Gene3D" id="3.80.10.10">
    <property type="entry name" value="Ribonuclease Inhibitor"/>
    <property type="match status" value="2"/>
</dbReference>